<dbReference type="EMBL" id="JABBVZ010000018">
    <property type="protein sequence ID" value="NMP22151.1"/>
    <property type="molecule type" value="Genomic_DNA"/>
</dbReference>
<dbReference type="Proteomes" id="UP000533476">
    <property type="component" value="Unassembled WGS sequence"/>
</dbReference>
<sequence>MSRVDFPLNTLPLPAEDIVGREDVLNNMVDRMLHQQSILIPGPRRTGKTAVALELLRRLRDQHQMLVASVDLFECADGRDLSRKIVTACLENIDAKWTRFRSVVDRDLAVGIRESSLTIRILGVDLIKWAYHLEKLETGELLDRALDFPEAMAQRLGRPMALVFDEFQEASGLGGEALMKRMRAHWQRQRRTSYCFLGSQGGVMRDLFGQSRQPLYRFADILPLPPIPVADWIVYARSKFEAQGITVREASLEELVVRTGGHPFDTMKVLQHLARIQDRETAPVITRDLCWLAHQEAAEELARYFEAEIAGLQLPYARAMLLRLARGEGLYVPGINPGQNKRTVDGLVRAGVLRRVAPRRYQFEEPMLAEFLAQH</sequence>
<dbReference type="RefSeq" id="WP_169098191.1">
    <property type="nucleotide sequence ID" value="NZ_JABBVZ010000018.1"/>
</dbReference>
<reference evidence="2 3" key="1">
    <citation type="submission" date="2020-04" db="EMBL/GenBank/DDBJ databases">
        <authorList>
            <person name="Zhang R."/>
            <person name="Schippers A."/>
        </authorList>
    </citation>
    <scope>NUCLEOTIDE SEQUENCE [LARGE SCALE GENOMIC DNA]</scope>
    <source>
        <strain evidence="2 3">DSM 109850</strain>
    </source>
</reference>
<dbReference type="Pfam" id="PF13191">
    <property type="entry name" value="AAA_16"/>
    <property type="match status" value="1"/>
</dbReference>
<evidence type="ECO:0000259" key="1">
    <source>
        <dbReference type="Pfam" id="PF13191"/>
    </source>
</evidence>
<proteinExistence type="predicted"/>
<dbReference type="InterPro" id="IPR027417">
    <property type="entry name" value="P-loop_NTPase"/>
</dbReference>
<gene>
    <name evidence="2" type="ORF">HIJ39_07275</name>
</gene>
<organism evidence="2 3">
    <name type="scientific">Sulfobacillus harzensis</name>
    <dbReference type="NCBI Taxonomy" id="2729629"/>
    <lineage>
        <taxon>Bacteria</taxon>
        <taxon>Bacillati</taxon>
        <taxon>Bacillota</taxon>
        <taxon>Clostridia</taxon>
        <taxon>Eubacteriales</taxon>
        <taxon>Clostridiales Family XVII. Incertae Sedis</taxon>
        <taxon>Sulfobacillus</taxon>
    </lineage>
</organism>
<feature type="domain" description="Orc1-like AAA ATPase" evidence="1">
    <location>
        <begin position="19"/>
        <end position="176"/>
    </location>
</feature>
<evidence type="ECO:0000313" key="2">
    <source>
        <dbReference type="EMBL" id="NMP22151.1"/>
    </source>
</evidence>
<dbReference type="PANTHER" id="PTHR34301:SF8">
    <property type="entry name" value="ATPASE DOMAIN-CONTAINING PROTEIN"/>
    <property type="match status" value="1"/>
</dbReference>
<keyword evidence="2" id="KW-0067">ATP-binding</keyword>
<dbReference type="InterPro" id="IPR041664">
    <property type="entry name" value="AAA_16"/>
</dbReference>
<name>A0A7Y0L3R4_9FIRM</name>
<protein>
    <submittedName>
        <fullName evidence="2">ATP-binding protein</fullName>
    </submittedName>
</protein>
<dbReference type="SUPFAM" id="SSF52540">
    <property type="entry name" value="P-loop containing nucleoside triphosphate hydrolases"/>
    <property type="match status" value="1"/>
</dbReference>
<dbReference type="Gene3D" id="3.40.50.300">
    <property type="entry name" value="P-loop containing nucleotide triphosphate hydrolases"/>
    <property type="match status" value="1"/>
</dbReference>
<accession>A0A7Y0L3R4</accession>
<dbReference type="AlphaFoldDB" id="A0A7Y0L3R4"/>
<keyword evidence="3" id="KW-1185">Reference proteome</keyword>
<dbReference type="GO" id="GO:0005524">
    <property type="term" value="F:ATP binding"/>
    <property type="evidence" value="ECO:0007669"/>
    <property type="project" value="UniProtKB-KW"/>
</dbReference>
<evidence type="ECO:0000313" key="3">
    <source>
        <dbReference type="Proteomes" id="UP000533476"/>
    </source>
</evidence>
<keyword evidence="2" id="KW-0547">Nucleotide-binding</keyword>
<dbReference type="PANTHER" id="PTHR34301">
    <property type="entry name" value="DNA-BINDING PROTEIN-RELATED"/>
    <property type="match status" value="1"/>
</dbReference>
<comment type="caution">
    <text evidence="2">The sequence shown here is derived from an EMBL/GenBank/DDBJ whole genome shotgun (WGS) entry which is preliminary data.</text>
</comment>